<evidence type="ECO:0000313" key="9">
    <source>
        <dbReference type="Proteomes" id="UP000225740"/>
    </source>
</evidence>
<protein>
    <recommendedName>
        <fullName evidence="3">thymidine phosphorylase</fullName>
        <ecNumber evidence="3">2.4.2.4</ecNumber>
    </recommendedName>
</protein>
<dbReference type="SUPFAM" id="SSF52418">
    <property type="entry name" value="Nucleoside phosphorylase/phosphoribosyltransferase catalytic domain"/>
    <property type="match status" value="1"/>
</dbReference>
<gene>
    <name evidence="8" type="ORF">CEE69_23610</name>
</gene>
<dbReference type="Pfam" id="PF00591">
    <property type="entry name" value="Glycos_transf_3"/>
    <property type="match status" value="1"/>
</dbReference>
<dbReference type="NCBIfam" id="NF004490">
    <property type="entry name" value="PRK05820.1"/>
    <property type="match status" value="1"/>
</dbReference>
<keyword evidence="4" id="KW-0328">Glycosyltransferase</keyword>
<evidence type="ECO:0000256" key="5">
    <source>
        <dbReference type="ARBA" id="ARBA00022679"/>
    </source>
</evidence>
<keyword evidence="9" id="KW-1185">Reference proteome</keyword>
<evidence type="ECO:0000313" key="8">
    <source>
        <dbReference type="EMBL" id="PHQ32777.1"/>
    </source>
</evidence>
<dbReference type="EMBL" id="NIZW01000022">
    <property type="protein sequence ID" value="PHQ32777.1"/>
    <property type="molecule type" value="Genomic_DNA"/>
</dbReference>
<dbReference type="InterPro" id="IPR017459">
    <property type="entry name" value="Glycosyl_Trfase_fam3_N_dom"/>
</dbReference>
<dbReference type="Gene3D" id="3.90.1170.30">
    <property type="entry name" value="Pyrimidine nucleoside phosphorylase-like, C-terminal domain"/>
    <property type="match status" value="1"/>
</dbReference>
<keyword evidence="5" id="KW-0808">Transferase</keyword>
<evidence type="ECO:0000256" key="1">
    <source>
        <dbReference type="ARBA" id="ARBA00006915"/>
    </source>
</evidence>
<dbReference type="InterPro" id="IPR017872">
    <property type="entry name" value="Pyrmidine_PPase_CS"/>
</dbReference>
<evidence type="ECO:0000256" key="4">
    <source>
        <dbReference type="ARBA" id="ARBA00022676"/>
    </source>
</evidence>
<dbReference type="InterPro" id="IPR035902">
    <property type="entry name" value="Nuc_phospho_transferase"/>
</dbReference>
<dbReference type="OrthoDB" id="9763887at2"/>
<dbReference type="PROSITE" id="PS00647">
    <property type="entry name" value="THYMID_PHOSPHORYLASE"/>
    <property type="match status" value="1"/>
</dbReference>
<dbReference type="GO" id="GO:0009032">
    <property type="term" value="F:thymidine phosphorylase activity"/>
    <property type="evidence" value="ECO:0007669"/>
    <property type="project" value="UniProtKB-EC"/>
</dbReference>
<dbReference type="GeneID" id="90610932"/>
<evidence type="ECO:0000256" key="6">
    <source>
        <dbReference type="ARBA" id="ARBA00048550"/>
    </source>
</evidence>
<dbReference type="GO" id="GO:0004645">
    <property type="term" value="F:1,4-alpha-oligoglucan phosphorylase activity"/>
    <property type="evidence" value="ECO:0007669"/>
    <property type="project" value="InterPro"/>
</dbReference>
<comment type="caution">
    <text evidence="8">The sequence shown here is derived from an EMBL/GenBank/DDBJ whole genome shotgun (WGS) entry which is preliminary data.</text>
</comment>
<accession>A0A2G1W168</accession>
<dbReference type="InterPro" id="IPR036320">
    <property type="entry name" value="Glycosyl_Trfase_fam3_N_dom_sf"/>
</dbReference>
<dbReference type="InterPro" id="IPR036566">
    <property type="entry name" value="PYNP-like_C_sf"/>
</dbReference>
<dbReference type="PIRSF" id="PIRSF000478">
    <property type="entry name" value="TP_PyNP"/>
    <property type="match status" value="1"/>
</dbReference>
<name>A0A2G1W168_9BACT</name>
<comment type="catalytic activity">
    <reaction evidence="6">
        <text>thymidine + phosphate = 2-deoxy-alpha-D-ribose 1-phosphate + thymine</text>
        <dbReference type="Rhea" id="RHEA:16037"/>
        <dbReference type="ChEBI" id="CHEBI:17748"/>
        <dbReference type="ChEBI" id="CHEBI:17821"/>
        <dbReference type="ChEBI" id="CHEBI:43474"/>
        <dbReference type="ChEBI" id="CHEBI:57259"/>
        <dbReference type="EC" id="2.4.2.4"/>
    </reaction>
</comment>
<dbReference type="RefSeq" id="WP_099263176.1">
    <property type="nucleotide sequence ID" value="NZ_NIZW01000022.1"/>
</dbReference>
<dbReference type="FunFam" id="3.40.1030.10:FF:000003">
    <property type="entry name" value="Pyrimidine-nucleoside phosphorylase"/>
    <property type="match status" value="1"/>
</dbReference>
<dbReference type="NCBIfam" id="TIGR02644">
    <property type="entry name" value="Y_phosphoryl"/>
    <property type="match status" value="1"/>
</dbReference>
<proteinExistence type="inferred from homology"/>
<dbReference type="InterPro" id="IPR000053">
    <property type="entry name" value="Thymidine/pyrmidine_PPase"/>
</dbReference>
<dbReference type="Proteomes" id="UP000225740">
    <property type="component" value="Unassembled WGS sequence"/>
</dbReference>
<dbReference type="Gene3D" id="1.20.970.10">
    <property type="entry name" value="Transferase, Pyrimidine Nucleoside Phosphorylase, Chain C"/>
    <property type="match status" value="1"/>
</dbReference>
<dbReference type="InterPro" id="IPR000312">
    <property type="entry name" value="Glycosyl_Trfase_fam3"/>
</dbReference>
<dbReference type="InterPro" id="IPR013102">
    <property type="entry name" value="PYNP_C"/>
</dbReference>
<dbReference type="GO" id="GO:0006213">
    <property type="term" value="P:pyrimidine nucleoside metabolic process"/>
    <property type="evidence" value="ECO:0007669"/>
    <property type="project" value="InterPro"/>
</dbReference>
<evidence type="ECO:0000259" key="7">
    <source>
        <dbReference type="SMART" id="SM00941"/>
    </source>
</evidence>
<dbReference type="SMART" id="SM00941">
    <property type="entry name" value="PYNP_C"/>
    <property type="match status" value="1"/>
</dbReference>
<dbReference type="EC" id="2.4.2.4" evidence="3"/>
<dbReference type="Pfam" id="PF07831">
    <property type="entry name" value="PYNP_C"/>
    <property type="match status" value="1"/>
</dbReference>
<dbReference type="SUPFAM" id="SSF47648">
    <property type="entry name" value="Nucleoside phosphorylase/phosphoribosyltransferase N-terminal domain"/>
    <property type="match status" value="1"/>
</dbReference>
<evidence type="ECO:0000256" key="2">
    <source>
        <dbReference type="ARBA" id="ARBA00011738"/>
    </source>
</evidence>
<comment type="subunit">
    <text evidence="2">Homodimer.</text>
</comment>
<dbReference type="PANTHER" id="PTHR10515:SF0">
    <property type="entry name" value="THYMIDINE PHOSPHORYLASE"/>
    <property type="match status" value="1"/>
</dbReference>
<dbReference type="Gene3D" id="3.40.1030.10">
    <property type="entry name" value="Nucleoside phosphorylase/phosphoribosyltransferase catalytic domain"/>
    <property type="match status" value="1"/>
</dbReference>
<dbReference type="Pfam" id="PF02885">
    <property type="entry name" value="Glycos_trans_3N"/>
    <property type="match status" value="1"/>
</dbReference>
<dbReference type="PANTHER" id="PTHR10515">
    <property type="entry name" value="THYMIDINE PHOSPHORYLASE"/>
    <property type="match status" value="1"/>
</dbReference>
<sequence length="423" mass="45088">MLTANLIRTKRDGGVLDAAQWRFLIEGYCGGEVTDYQMSALAMAIFFQGLDRRETAELTRCMVDSGERLPRVNDRPRVDKHSTGGLGDKVSLILAPLLACCDVDVPMISGRGLGRTGGTLDKLEAIEGYQTQLSTDQSSRVLKEVGCFIVGATESIAPADRRLYGLRDVTGTVESVGLITASILSKKLAANLDALVMDVKVGSAGFMPTIQQATELADSLQEVGAEAGLPTIPVLSDMDQPLGRAIGNANEVNESLDVLRGGGPEEVRALTLRLSAELLVATKQSSDLHAAEKLLASKLESGEAMERFERMVHEQGGKLSGHLPLGKQSSTVAERSGWVESIDCPAIGDAIIAMGGGRRKTTDPVEPGVGMDLHVRVGDHVEVGQPLWTVYEGPTACPPITPIRLSESNVPARPLILQRKSAD</sequence>
<evidence type="ECO:0000256" key="3">
    <source>
        <dbReference type="ARBA" id="ARBA00011892"/>
    </source>
</evidence>
<dbReference type="GO" id="GO:0006206">
    <property type="term" value="P:pyrimidine nucleobase metabolic process"/>
    <property type="evidence" value="ECO:0007669"/>
    <property type="project" value="InterPro"/>
</dbReference>
<reference evidence="8 9" key="1">
    <citation type="submission" date="2017-06" db="EMBL/GenBank/DDBJ databases">
        <title>Description of Rhodopirellula bahusiensis sp. nov.</title>
        <authorList>
            <person name="Kizina J."/>
            <person name="Harder J."/>
        </authorList>
    </citation>
    <scope>NUCLEOTIDE SEQUENCE [LARGE SCALE GENOMIC DNA]</scope>
    <source>
        <strain evidence="8 9">SWK21</strain>
    </source>
</reference>
<organism evidence="8 9">
    <name type="scientific">Rhodopirellula bahusiensis</name>
    <dbReference type="NCBI Taxonomy" id="2014065"/>
    <lineage>
        <taxon>Bacteria</taxon>
        <taxon>Pseudomonadati</taxon>
        <taxon>Planctomycetota</taxon>
        <taxon>Planctomycetia</taxon>
        <taxon>Pirellulales</taxon>
        <taxon>Pirellulaceae</taxon>
        <taxon>Rhodopirellula</taxon>
    </lineage>
</organism>
<comment type="similarity">
    <text evidence="1">Belongs to the thymidine/pyrimidine-nucleoside phosphorylase family.</text>
</comment>
<dbReference type="SUPFAM" id="SSF54680">
    <property type="entry name" value="Pyrimidine nucleoside phosphorylase C-terminal domain"/>
    <property type="match status" value="1"/>
</dbReference>
<dbReference type="AlphaFoldDB" id="A0A2G1W168"/>
<feature type="domain" description="Pyrimidine nucleoside phosphorylase C-terminal" evidence="7">
    <location>
        <begin position="338"/>
        <end position="413"/>
    </location>
</feature>
<dbReference type="InterPro" id="IPR018090">
    <property type="entry name" value="Pyrmidine_PPas_bac/euk"/>
</dbReference>
<dbReference type="GO" id="GO:0005829">
    <property type="term" value="C:cytosol"/>
    <property type="evidence" value="ECO:0007669"/>
    <property type="project" value="TreeGrafter"/>
</dbReference>